<accession>A0A1G6XQZ2</accession>
<dbReference type="InterPro" id="IPR014942">
    <property type="entry name" value="AbiEii"/>
</dbReference>
<dbReference type="GO" id="GO:0016740">
    <property type="term" value="F:transferase activity"/>
    <property type="evidence" value="ECO:0007669"/>
    <property type="project" value="UniProtKB-KW"/>
</dbReference>
<dbReference type="AlphaFoldDB" id="A0A1G6XQZ2"/>
<name>A0A1G6XQZ2_9BRAD</name>
<evidence type="ECO:0000313" key="1">
    <source>
        <dbReference type="EMBL" id="SDD80624.1"/>
    </source>
</evidence>
<dbReference type="EMBL" id="FMZW01000015">
    <property type="protein sequence ID" value="SDD80624.1"/>
    <property type="molecule type" value="Genomic_DNA"/>
</dbReference>
<evidence type="ECO:0000313" key="2">
    <source>
        <dbReference type="Proteomes" id="UP000199245"/>
    </source>
</evidence>
<dbReference type="Proteomes" id="UP000199245">
    <property type="component" value="Unassembled WGS sequence"/>
</dbReference>
<gene>
    <name evidence="1" type="ORF">SAMN05216337_1015127</name>
</gene>
<organism evidence="1 2">
    <name type="scientific">Bradyrhizobium brasilense</name>
    <dbReference type="NCBI Taxonomy" id="1419277"/>
    <lineage>
        <taxon>Bacteria</taxon>
        <taxon>Pseudomonadati</taxon>
        <taxon>Pseudomonadota</taxon>
        <taxon>Alphaproteobacteria</taxon>
        <taxon>Hyphomicrobiales</taxon>
        <taxon>Nitrobacteraceae</taxon>
        <taxon>Bradyrhizobium</taxon>
    </lineage>
</organism>
<proteinExistence type="predicted"/>
<keyword evidence="1" id="KW-0808">Transferase</keyword>
<dbReference type="Pfam" id="PF08843">
    <property type="entry name" value="AbiEii"/>
    <property type="match status" value="1"/>
</dbReference>
<reference evidence="1 2" key="1">
    <citation type="submission" date="2016-10" db="EMBL/GenBank/DDBJ databases">
        <authorList>
            <person name="de Groot N.N."/>
        </authorList>
    </citation>
    <scope>NUCLEOTIDE SEQUENCE [LARGE SCALE GENOMIC DNA]</scope>
    <source>
        <strain evidence="1 2">R5</strain>
    </source>
</reference>
<dbReference type="RefSeq" id="WP_347336885.1">
    <property type="nucleotide sequence ID" value="NZ_FMZW01000015.1"/>
</dbReference>
<protein>
    <submittedName>
        <fullName evidence="1">Nucleotidyl transferase AbiEii toxin, Type IV TA system</fullName>
    </submittedName>
</protein>
<sequence>MPKKPTLKNMGASVRTRLLNLSKESRQPFDLLLNNYVLERLLYRLSQTKHRDRFILKGAMLLTKWFEDPLRPTRALDFLATGKDDQEDMVRIFQEICMVSLNDGVVFESNSVKVHRIREETECGGLRITANVDRNRQNSDRD</sequence>